<comment type="caution">
    <text evidence="9">The sequence shown here is derived from an EMBL/GenBank/DDBJ whole genome shotgun (WGS) entry which is preliminary data.</text>
</comment>
<evidence type="ECO:0000256" key="5">
    <source>
        <dbReference type="ARBA" id="ARBA00022448"/>
    </source>
</evidence>
<protein>
    <recommendedName>
        <fullName evidence="4">sn-glycerol-3-phosphate-binding periplasmic protein UgpB</fullName>
    </recommendedName>
</protein>
<evidence type="ECO:0000256" key="7">
    <source>
        <dbReference type="ARBA" id="ARBA00022764"/>
    </source>
</evidence>
<dbReference type="NCBIfam" id="NF008211">
    <property type="entry name" value="PRK10974.1"/>
    <property type="match status" value="1"/>
</dbReference>
<dbReference type="SUPFAM" id="SSF53850">
    <property type="entry name" value="Periplasmic binding protein-like II"/>
    <property type="match status" value="1"/>
</dbReference>
<sequence length="436" mass="48182">MAFKHIAGLAVTAALMSTQVQAKTEIEWWHAMGGALGKKVNEIADNFNASQSEYEIKPVYKGTYAETMTGAIAAFRAKEQPAIVQVFEVGTATMMGAKKAVYPVYELMADTKEPFNKNDYLSAVTGYYTTNDGKMLSLPFNSSTPVLYYNKEMFAKAGITTPPKTWKQVEEDSRKLIASGAKCGFSTTWQSWTQIENFGARNNVAMATNNNGFDGVDTKFTFNNAPFVKHIEQMGKWAKEGLFKYGGRQSDGMPLFYTGECAMTMGSSAGLAGIQENMKGVDVGVAQLPYDDELVKKPQNTIIGGASLWVLRGHSKEEYKGVAKFFTYLSSPAVQADWHQFSGYLPITEKAYELTQKQGFYKTHPGTDVAVKQMTSTTPTVNSKGLRFGNFLQTRDIINEELEAVWAGKISAKEALDNAKSRGDAQLRRFERTQKS</sequence>
<evidence type="ECO:0000256" key="3">
    <source>
        <dbReference type="ARBA" id="ARBA00011557"/>
    </source>
</evidence>
<evidence type="ECO:0000313" key="9">
    <source>
        <dbReference type="EMBL" id="PQJ62757.1"/>
    </source>
</evidence>
<feature type="signal peptide" evidence="8">
    <location>
        <begin position="1"/>
        <end position="22"/>
    </location>
</feature>
<gene>
    <name evidence="9" type="ORF">BTO08_21315</name>
</gene>
<dbReference type="InterPro" id="IPR050490">
    <property type="entry name" value="Bact_solute-bd_prot1"/>
</dbReference>
<reference evidence="9 10" key="1">
    <citation type="submission" date="2016-12" db="EMBL/GenBank/DDBJ databases">
        <title>Diversity of luminous bacteria.</title>
        <authorList>
            <person name="Yoshizawa S."/>
            <person name="Kogure K."/>
        </authorList>
    </citation>
    <scope>NUCLEOTIDE SEQUENCE [LARGE SCALE GENOMIC DNA]</scope>
    <source>
        <strain evidence="9 10">LC1-200</strain>
    </source>
</reference>
<dbReference type="GO" id="GO:0042597">
    <property type="term" value="C:periplasmic space"/>
    <property type="evidence" value="ECO:0007669"/>
    <property type="project" value="UniProtKB-SubCell"/>
</dbReference>
<evidence type="ECO:0000256" key="8">
    <source>
        <dbReference type="SAM" id="SignalP"/>
    </source>
</evidence>
<feature type="chain" id="PRO_5015590588" description="sn-glycerol-3-phosphate-binding periplasmic protein UgpB" evidence="8">
    <location>
        <begin position="23"/>
        <end position="436"/>
    </location>
</feature>
<dbReference type="Pfam" id="PF13416">
    <property type="entry name" value="SBP_bac_8"/>
    <property type="match status" value="1"/>
</dbReference>
<name>A0A2S7VKS3_PHOAN</name>
<evidence type="ECO:0000256" key="4">
    <source>
        <dbReference type="ARBA" id="ARBA00017470"/>
    </source>
</evidence>
<organism evidence="9 10">
    <name type="scientific">Photobacterium angustum</name>
    <dbReference type="NCBI Taxonomy" id="661"/>
    <lineage>
        <taxon>Bacteria</taxon>
        <taxon>Pseudomonadati</taxon>
        <taxon>Pseudomonadota</taxon>
        <taxon>Gammaproteobacteria</taxon>
        <taxon>Vibrionales</taxon>
        <taxon>Vibrionaceae</taxon>
        <taxon>Photobacterium</taxon>
    </lineage>
</organism>
<keyword evidence="6 8" id="KW-0732">Signal</keyword>
<dbReference type="InterPro" id="IPR006059">
    <property type="entry name" value="SBP"/>
</dbReference>
<dbReference type="Gene3D" id="3.40.190.10">
    <property type="entry name" value="Periplasmic binding protein-like II"/>
    <property type="match status" value="2"/>
</dbReference>
<comment type="similarity">
    <text evidence="2">Belongs to the bacterial solute-binding protein 1 family.</text>
</comment>
<dbReference type="RefSeq" id="WP_105062530.1">
    <property type="nucleotide sequence ID" value="NZ_MSCJ01000003.1"/>
</dbReference>
<evidence type="ECO:0000256" key="6">
    <source>
        <dbReference type="ARBA" id="ARBA00022729"/>
    </source>
</evidence>
<evidence type="ECO:0000313" key="10">
    <source>
        <dbReference type="Proteomes" id="UP000238730"/>
    </source>
</evidence>
<dbReference type="GO" id="GO:0055085">
    <property type="term" value="P:transmembrane transport"/>
    <property type="evidence" value="ECO:0007669"/>
    <property type="project" value="InterPro"/>
</dbReference>
<dbReference type="Proteomes" id="UP000238730">
    <property type="component" value="Unassembled WGS sequence"/>
</dbReference>
<keyword evidence="7" id="KW-0574">Periplasm</keyword>
<accession>A0A2S7VKS3</accession>
<keyword evidence="5" id="KW-0813">Transport</keyword>
<dbReference type="PANTHER" id="PTHR43649">
    <property type="entry name" value="ARABINOSE-BINDING PROTEIN-RELATED"/>
    <property type="match status" value="1"/>
</dbReference>
<proteinExistence type="inferred from homology"/>
<evidence type="ECO:0000256" key="1">
    <source>
        <dbReference type="ARBA" id="ARBA00004418"/>
    </source>
</evidence>
<comment type="subunit">
    <text evidence="3">The complex is composed of two ATP-binding proteins (UgpC), two transmembrane proteins (UgpA and UgpE) and a solute-binding protein (UgpB).</text>
</comment>
<dbReference type="PANTHER" id="PTHR43649:SF31">
    <property type="entry name" value="SN-GLYCEROL-3-PHOSPHATE-BINDING PERIPLASMIC PROTEIN UGPB"/>
    <property type="match status" value="1"/>
</dbReference>
<dbReference type="InterPro" id="IPR006061">
    <property type="entry name" value="SBP_1_CS"/>
</dbReference>
<dbReference type="OrthoDB" id="4393730at2"/>
<dbReference type="PROSITE" id="PS01037">
    <property type="entry name" value="SBP_BACTERIAL_1"/>
    <property type="match status" value="1"/>
</dbReference>
<comment type="subcellular location">
    <subcellularLocation>
        <location evidence="1">Periplasm</location>
    </subcellularLocation>
</comment>
<dbReference type="EMBL" id="MSCJ01000003">
    <property type="protein sequence ID" value="PQJ62757.1"/>
    <property type="molecule type" value="Genomic_DNA"/>
</dbReference>
<dbReference type="CDD" id="cd14748">
    <property type="entry name" value="PBP2_UgpB"/>
    <property type="match status" value="1"/>
</dbReference>
<evidence type="ECO:0000256" key="2">
    <source>
        <dbReference type="ARBA" id="ARBA00008520"/>
    </source>
</evidence>
<dbReference type="AlphaFoldDB" id="A0A2S7VKS3"/>